<organism evidence="1 2">
    <name type="scientific">Enterobacter cloacae subsp. cloacae (strain ATCC 13047 / DSM 30054 / NBRC 13535 / NCTC 10005 / WDCM 00083 / NCDC 279-56)</name>
    <dbReference type="NCBI Taxonomy" id="716541"/>
    <lineage>
        <taxon>Bacteria</taxon>
        <taxon>Pseudomonadati</taxon>
        <taxon>Pseudomonadota</taxon>
        <taxon>Gammaproteobacteria</taxon>
        <taxon>Enterobacterales</taxon>
        <taxon>Enterobacteriaceae</taxon>
        <taxon>Enterobacter</taxon>
        <taxon>Enterobacter cloacae complex</taxon>
    </lineage>
</organism>
<evidence type="ECO:0000313" key="1">
    <source>
        <dbReference type="EMBL" id="ADF64593.1"/>
    </source>
</evidence>
<accession>A0A0H3CTL2</accession>
<keyword evidence="2" id="KW-1185">Reference proteome</keyword>
<sequence length="46" mass="5362">MNVREFTISSQGGVFGQCDADRISRFFRLFLEKWTAFATFAVKNLR</sequence>
<reference evidence="1 2" key="1">
    <citation type="journal article" date="2010" name="J. Bacteriol.">
        <title>Complete genome sequence of Enterobacter cloacae subsp. cloacae type strain ATCC 13047.</title>
        <authorList>
            <person name="Ren Y."/>
            <person name="Ren Y."/>
            <person name="Zhou Z."/>
            <person name="Guo X."/>
            <person name="Li Y."/>
            <person name="Feng L."/>
            <person name="Wang L."/>
        </authorList>
    </citation>
    <scope>NUCLEOTIDE SEQUENCE [LARGE SCALE GENOMIC DNA]</scope>
    <source>
        <strain evidence="2">ATCC 13047 / DSM 30054 / NBRC 13535 / NCTC 10005 / WDCM 00083 / NCDC 279-56</strain>
    </source>
</reference>
<dbReference type="HOGENOM" id="CLU_217170_0_0_6"/>
<name>A0A0H3CTL2_ENTCC</name>
<dbReference type="STRING" id="716541.ECL_05071"/>
<proteinExistence type="predicted"/>
<gene>
    <name evidence="1" type="ordered locus">ECL_05071</name>
</gene>
<dbReference type="Proteomes" id="UP000002363">
    <property type="component" value="Chromosome"/>
</dbReference>
<dbReference type="AlphaFoldDB" id="A0A0H3CTL2"/>
<dbReference type="EMBL" id="CP001918">
    <property type="protein sequence ID" value="ADF64593.1"/>
    <property type="molecule type" value="Genomic_DNA"/>
</dbReference>
<protein>
    <submittedName>
        <fullName evidence="1">Uncharacterized protein</fullName>
    </submittedName>
</protein>
<evidence type="ECO:0000313" key="2">
    <source>
        <dbReference type="Proteomes" id="UP000002363"/>
    </source>
</evidence>
<dbReference type="EnsemblBacteria" id="ADF64593">
    <property type="protein sequence ID" value="ADF64593"/>
    <property type="gene ID" value="ECL_05071"/>
</dbReference>
<dbReference type="KEGG" id="enc:ECL_05071"/>
<dbReference type="OrthoDB" id="6629508at2"/>